<evidence type="ECO:0000313" key="6">
    <source>
        <dbReference type="Proteomes" id="UP000024836"/>
    </source>
</evidence>
<organism evidence="5 6">
    <name type="scientific">Actibacterium atlanticum</name>
    <dbReference type="NCBI Taxonomy" id="1461693"/>
    <lineage>
        <taxon>Bacteria</taxon>
        <taxon>Pseudomonadati</taxon>
        <taxon>Pseudomonadota</taxon>
        <taxon>Alphaproteobacteria</taxon>
        <taxon>Rhodobacterales</taxon>
        <taxon>Roseobacteraceae</taxon>
        <taxon>Actibacterium</taxon>
    </lineage>
</organism>
<keyword evidence="5" id="KW-0670">Pyruvate</keyword>
<name>A0A058ZKQ8_9RHOB</name>
<dbReference type="SUPFAM" id="SSF51621">
    <property type="entry name" value="Phosphoenolpyruvate/pyruvate domain"/>
    <property type="match status" value="1"/>
</dbReference>
<dbReference type="PANTHER" id="PTHR42905:SF7">
    <property type="entry name" value="PHOSPHOENOLPYRUVATE PHOSPHOMUTASE"/>
    <property type="match status" value="1"/>
</dbReference>
<dbReference type="Gene3D" id="3.40.50.620">
    <property type="entry name" value="HUPs"/>
    <property type="match status" value="1"/>
</dbReference>
<evidence type="ECO:0000259" key="4">
    <source>
        <dbReference type="Pfam" id="PF01467"/>
    </source>
</evidence>
<dbReference type="RefSeq" id="WP_035250982.1">
    <property type="nucleotide sequence ID" value="NZ_AQQY01000005.1"/>
</dbReference>
<dbReference type="InterPro" id="IPR014729">
    <property type="entry name" value="Rossmann-like_a/b/a_fold"/>
</dbReference>
<dbReference type="OrthoDB" id="8629576at2"/>
<evidence type="ECO:0000256" key="2">
    <source>
        <dbReference type="ARBA" id="ARBA00024063"/>
    </source>
</evidence>
<evidence type="ECO:0000256" key="3">
    <source>
        <dbReference type="ARBA" id="ARBA00038455"/>
    </source>
</evidence>
<dbReference type="PATRIC" id="fig|1461693.3.peg.2005"/>
<protein>
    <recommendedName>
        <fullName evidence="2">phosphoenolpyruvate mutase</fullName>
        <ecNumber evidence="2">5.4.2.9</ecNumber>
    </recommendedName>
</protein>
<dbReference type="GO" id="GO:0050188">
    <property type="term" value="F:phosphoenolpyruvate mutase activity"/>
    <property type="evidence" value="ECO:0007669"/>
    <property type="project" value="UniProtKB-EC"/>
</dbReference>
<gene>
    <name evidence="5" type="ORF">ATO10_09893</name>
</gene>
<dbReference type="eggNOG" id="COG0615">
    <property type="taxonomic scope" value="Bacteria"/>
</dbReference>
<dbReference type="Pfam" id="PF13714">
    <property type="entry name" value="PEP_mutase"/>
    <property type="match status" value="1"/>
</dbReference>
<dbReference type="InterPro" id="IPR015813">
    <property type="entry name" value="Pyrv/PenolPyrv_kinase-like_dom"/>
</dbReference>
<reference evidence="5 6" key="1">
    <citation type="submission" date="2013-04" db="EMBL/GenBank/DDBJ databases">
        <title>Shimia sp. 22II-S11-Z10 Genome Sequencing.</title>
        <authorList>
            <person name="Lai Q."/>
            <person name="Li G."/>
            <person name="Shao Z."/>
        </authorList>
    </citation>
    <scope>NUCLEOTIDE SEQUENCE [LARGE SCALE GENOMIC DNA]</scope>
    <source>
        <strain evidence="6">22II-S11-Z10</strain>
    </source>
</reference>
<comment type="caution">
    <text evidence="5">The sequence shown here is derived from an EMBL/GenBank/DDBJ whole genome shotgun (WGS) entry which is preliminary data.</text>
</comment>
<dbReference type="Pfam" id="PF01467">
    <property type="entry name" value="CTP_transf_like"/>
    <property type="match status" value="1"/>
</dbReference>
<dbReference type="InterPro" id="IPR039556">
    <property type="entry name" value="ICL/PEPM"/>
</dbReference>
<proteinExistence type="inferred from homology"/>
<comment type="similarity">
    <text evidence="3">Belongs to the isocitrate lyase/PEP mutase superfamily. PEP mutase family.</text>
</comment>
<evidence type="ECO:0000256" key="1">
    <source>
        <dbReference type="ARBA" id="ARBA00023235"/>
    </source>
</evidence>
<dbReference type="EC" id="5.4.2.9" evidence="2"/>
<evidence type="ECO:0000313" key="5">
    <source>
        <dbReference type="EMBL" id="KCV82148.1"/>
    </source>
</evidence>
<feature type="domain" description="Cytidyltransferase-like" evidence="4">
    <location>
        <begin position="10"/>
        <end position="98"/>
    </location>
</feature>
<accession>A0A058ZKQ8</accession>
<dbReference type="NCBIfam" id="TIGR00125">
    <property type="entry name" value="cyt_tran_rel"/>
    <property type="match status" value="1"/>
</dbReference>
<dbReference type="InterPro" id="IPR004821">
    <property type="entry name" value="Cyt_trans-like"/>
</dbReference>
<sequence length="433" mass="47857">MTKSVYVGMSADLIHPGHINVIRRAAELGEVTVGLLTDRAIASYKRLPFMTWDQRRDVISALQGVARVVEQTTLDYGPNLREYRPDFVVHGDDWRTGVQARTRQAVIDTLAEWGGELVEVSYTRGVSSTGFHAALKELGTTPDLRRLALRRLLNAKPMIRLMEAHNGLSGLVVEEAEVETPAGPRRFDGIWSGSLTVSASKGKPDVELVDTSARVANLNEVLEVTTKPIIYDGDTGGRPEHFGFTVKTLERLGVSAVFIEDKMGAKRNSLSAEHVAHELEDIDAFCEKIRTGKAAQSTEEFMIFARLESLVLGHGLDHALHRAEAFLAAGADGIMVHSRQETPDEVFAFCRAYHSLGFDRPLAVVPSTFDMVDDHEFEAHGVNIVIYANQLLRSAYPAMYQVARSILTNGRAGDCRAELMPVRDLLDLLPEKR</sequence>
<dbReference type="CDD" id="cd00377">
    <property type="entry name" value="ICL_PEPM"/>
    <property type="match status" value="1"/>
</dbReference>
<keyword evidence="6" id="KW-1185">Reference proteome</keyword>
<dbReference type="STRING" id="1461693.ATO10_09893"/>
<dbReference type="NCBIfam" id="TIGR02320">
    <property type="entry name" value="PEP_mutase"/>
    <property type="match status" value="1"/>
</dbReference>
<dbReference type="PANTHER" id="PTHR42905">
    <property type="entry name" value="PHOSPHOENOLPYRUVATE CARBOXYLASE"/>
    <property type="match status" value="1"/>
</dbReference>
<dbReference type="InterPro" id="IPR040442">
    <property type="entry name" value="Pyrv_kinase-like_dom_sf"/>
</dbReference>
<keyword evidence="1" id="KW-0413">Isomerase</keyword>
<dbReference type="Proteomes" id="UP000024836">
    <property type="component" value="Unassembled WGS sequence"/>
</dbReference>
<dbReference type="AlphaFoldDB" id="A0A058ZKQ8"/>
<dbReference type="EMBL" id="AQQY01000005">
    <property type="protein sequence ID" value="KCV82148.1"/>
    <property type="molecule type" value="Genomic_DNA"/>
</dbReference>
<dbReference type="eggNOG" id="COG2513">
    <property type="taxonomic scope" value="Bacteria"/>
</dbReference>
<dbReference type="SUPFAM" id="SSF52374">
    <property type="entry name" value="Nucleotidylyl transferase"/>
    <property type="match status" value="1"/>
</dbReference>
<dbReference type="Gene3D" id="3.20.20.60">
    <property type="entry name" value="Phosphoenolpyruvate-binding domains"/>
    <property type="match status" value="1"/>
</dbReference>
<dbReference type="InterPro" id="IPR012698">
    <property type="entry name" value="PEnolPyrv_PMutase_core"/>
</dbReference>